<dbReference type="Gene3D" id="2.60.40.10">
    <property type="entry name" value="Immunoglobulins"/>
    <property type="match status" value="1"/>
</dbReference>
<dbReference type="InterPro" id="IPR015500">
    <property type="entry name" value="Peptidase_S8_subtilisin-rel"/>
</dbReference>
<dbReference type="EMBL" id="AP024601">
    <property type="protein sequence ID" value="BCU82892.1"/>
    <property type="molecule type" value="Genomic_DNA"/>
</dbReference>
<feature type="chain" id="PRO_5033984624" description="Minor extracellular protease vpr" evidence="11">
    <location>
        <begin position="29"/>
        <end position="711"/>
    </location>
</feature>
<evidence type="ECO:0000313" key="14">
    <source>
        <dbReference type="EMBL" id="BCU82892.1"/>
    </source>
</evidence>
<dbReference type="InterPro" id="IPR003137">
    <property type="entry name" value="PA_domain"/>
</dbReference>
<feature type="active site" description="Charge relay system" evidence="8 9">
    <location>
        <position position="181"/>
    </location>
</feature>
<reference evidence="14" key="1">
    <citation type="journal article" date="2013" name="Int. J. Syst. Evol. Microbiol.">
        <title>Polycladomyces abyssicola gen. nov., sp. nov., a thermophilic filamentous bacterium isolated from hemipelagic sediment.</title>
        <authorList>
            <person name="Tsubouchi T."/>
            <person name="Shimane Y."/>
            <person name="Mori K."/>
            <person name="Usui K."/>
            <person name="Hiraki T."/>
            <person name="Tame A."/>
            <person name="Uematsu K."/>
            <person name="Maruyama T."/>
            <person name="Hatada Y."/>
        </authorList>
    </citation>
    <scope>NUCLEOTIDE SEQUENCE</scope>
    <source>
        <strain evidence="14">JIR-001</strain>
    </source>
</reference>
<dbReference type="InterPro" id="IPR022398">
    <property type="entry name" value="Peptidase_S8_His-AS"/>
</dbReference>
<keyword evidence="2" id="KW-0134">Cell wall</keyword>
<dbReference type="PRINTS" id="PR00723">
    <property type="entry name" value="SUBTILISIN"/>
</dbReference>
<evidence type="ECO:0000259" key="13">
    <source>
        <dbReference type="Pfam" id="PF02225"/>
    </source>
</evidence>
<dbReference type="Pfam" id="PF00082">
    <property type="entry name" value="Peptidase_S8"/>
    <property type="match status" value="1"/>
</dbReference>
<comment type="similarity">
    <text evidence="1 9 10">Belongs to the peptidase S8 family.</text>
</comment>
<dbReference type="PROSITE" id="PS00137">
    <property type="entry name" value="SUBTILASE_HIS"/>
    <property type="match status" value="1"/>
</dbReference>
<feature type="domain" description="Peptidase S8/S53" evidence="12">
    <location>
        <begin position="172"/>
        <end position="584"/>
    </location>
</feature>
<evidence type="ECO:0000256" key="11">
    <source>
        <dbReference type="SAM" id="SignalP"/>
    </source>
</evidence>
<evidence type="ECO:0000256" key="2">
    <source>
        <dbReference type="ARBA" id="ARBA00022512"/>
    </source>
</evidence>
<evidence type="ECO:0000256" key="9">
    <source>
        <dbReference type="PROSITE-ProRule" id="PRU01240"/>
    </source>
</evidence>
<name>A0A8D5ZPC6_9BACL</name>
<dbReference type="InterPro" id="IPR046450">
    <property type="entry name" value="PA_dom_sf"/>
</dbReference>
<dbReference type="PROSITE" id="PS00136">
    <property type="entry name" value="SUBTILASE_ASP"/>
    <property type="match status" value="1"/>
</dbReference>
<dbReference type="InterPro" id="IPR013783">
    <property type="entry name" value="Ig-like_fold"/>
</dbReference>
<protein>
    <recommendedName>
        <fullName evidence="16">Minor extracellular protease vpr</fullName>
    </recommendedName>
</protein>
<dbReference type="Gene3D" id="3.40.50.200">
    <property type="entry name" value="Peptidase S8/S53 domain"/>
    <property type="match status" value="1"/>
</dbReference>
<proteinExistence type="inferred from homology"/>
<keyword evidence="7 9" id="KW-0720">Serine protease</keyword>
<keyword evidence="3" id="KW-0964">Secreted</keyword>
<keyword evidence="4 9" id="KW-0645">Protease</keyword>
<dbReference type="Pfam" id="PF02225">
    <property type="entry name" value="PA"/>
    <property type="match status" value="1"/>
</dbReference>
<keyword evidence="15" id="KW-1185">Reference proteome</keyword>
<dbReference type="RefSeq" id="WP_275956709.1">
    <property type="nucleotide sequence ID" value="NZ_AP024601.1"/>
</dbReference>
<feature type="active site" description="Charge relay system" evidence="8 9">
    <location>
        <position position="547"/>
    </location>
</feature>
<evidence type="ECO:0000256" key="8">
    <source>
        <dbReference type="PIRSR" id="PIRSR615500-1"/>
    </source>
</evidence>
<dbReference type="InterPro" id="IPR023828">
    <property type="entry name" value="Peptidase_S8_Ser-AS"/>
</dbReference>
<feature type="domain" description="PA" evidence="13">
    <location>
        <begin position="396"/>
        <end position="479"/>
    </location>
</feature>
<sequence>MRSRTRVLFAVLLAVLLTVTGASVPASAWYDPSSDQTVVKSGEDGYYFVELSDPAIAEYNGGIQGYARTKPVAGDKISIQSEAVQSYAKHLKSKRDAVKNWLRNQAPQVRVVTEYAITINGLAVKTNGTDPSILRQAPGVKRVVKSIKYRPAMNVSHEIIHDIPMWKSGYDGKGIKVAVIDSGIDAKHPFLTDPALKTPEGFPKGDTRFTSNKVIVARVYSPDPTKTPEPIDSHGTHVAGTIAGIADYQDPSGVATKPLSGVAPKAYLGNYNVFPCNDCEAESIYIAKAVEDAVRDGMDVANLSLGGPAEPGFDLLAEVVNAAVDAGMVTVISAGNEGPGPMTIGSPGTADKVITVAAVTNKHFIGLPIKVTVDGVEKTLPAGSSAPGGQIQTRVAAPLAVVTDDNGTACQGITADLTGKIAVIKRGGCTFTQKATAAQDKGAVGVILINNSDGDPTAMLVEESVTIPMVMVSLNDGDWILKGQSASAVLEPLPEREFLTTNDSYIANFSSRGPTVNYTLKPDVAAVGVNVYSSVVGGGLASYNGTSMSAPHVAGAAALLHQAHPDWTPQDIKAALIGTGRDPKSAANPLEVGGGIIDVAAANKPVALANPASLSFKIVPPNGQNSSKTMQVTVKNTTNTKQMYYIIVDNKGNVKTSATYITVKPGAEGTFDVTVSGKGKTLGLDYTGYITLLAKNGKKIRIPYHYRVDHP</sequence>
<dbReference type="InterPro" id="IPR036852">
    <property type="entry name" value="Peptidase_S8/S53_dom_sf"/>
</dbReference>
<gene>
    <name evidence="14" type="ORF">JIR001_26750</name>
</gene>
<dbReference type="GO" id="GO:0004252">
    <property type="term" value="F:serine-type endopeptidase activity"/>
    <property type="evidence" value="ECO:0007669"/>
    <property type="project" value="UniProtKB-UniRule"/>
</dbReference>
<evidence type="ECO:0000256" key="6">
    <source>
        <dbReference type="ARBA" id="ARBA00022801"/>
    </source>
</evidence>
<dbReference type="SUPFAM" id="SSF52743">
    <property type="entry name" value="Subtilisin-like"/>
    <property type="match status" value="1"/>
</dbReference>
<dbReference type="SUPFAM" id="SSF52025">
    <property type="entry name" value="PA domain"/>
    <property type="match status" value="1"/>
</dbReference>
<dbReference type="GO" id="GO:0006508">
    <property type="term" value="P:proteolysis"/>
    <property type="evidence" value="ECO:0007669"/>
    <property type="project" value="UniProtKB-KW"/>
</dbReference>
<evidence type="ECO:0008006" key="16">
    <source>
        <dbReference type="Google" id="ProtNLM"/>
    </source>
</evidence>
<evidence type="ECO:0000313" key="15">
    <source>
        <dbReference type="Proteomes" id="UP000677436"/>
    </source>
</evidence>
<evidence type="ECO:0000259" key="12">
    <source>
        <dbReference type="Pfam" id="PF00082"/>
    </source>
</evidence>
<evidence type="ECO:0000256" key="4">
    <source>
        <dbReference type="ARBA" id="ARBA00022670"/>
    </source>
</evidence>
<dbReference type="PANTHER" id="PTHR43806">
    <property type="entry name" value="PEPTIDASE S8"/>
    <property type="match status" value="1"/>
</dbReference>
<dbReference type="InterPro" id="IPR023827">
    <property type="entry name" value="Peptidase_S8_Asp-AS"/>
</dbReference>
<dbReference type="PROSITE" id="PS00138">
    <property type="entry name" value="SUBTILASE_SER"/>
    <property type="match status" value="1"/>
</dbReference>
<reference evidence="14" key="2">
    <citation type="journal article" date="2021" name="Microbiol. Resour. Announc.">
        <title>Complete Genome Sequence of Polycladomyces abyssicola JIR-001T, Isolated from Hemipelagic Sediment in Deep Seawater.</title>
        <authorList>
            <person name="Tsubouchi T."/>
            <person name="Kaneko Y."/>
        </authorList>
    </citation>
    <scope>NUCLEOTIDE SEQUENCE</scope>
    <source>
        <strain evidence="14">JIR-001</strain>
    </source>
</reference>
<dbReference type="CDD" id="cd04818">
    <property type="entry name" value="PA_subtilisin_1"/>
    <property type="match status" value="1"/>
</dbReference>
<evidence type="ECO:0000256" key="1">
    <source>
        <dbReference type="ARBA" id="ARBA00011073"/>
    </source>
</evidence>
<dbReference type="AlphaFoldDB" id="A0A8D5ZPC6"/>
<dbReference type="Proteomes" id="UP000677436">
    <property type="component" value="Chromosome"/>
</dbReference>
<keyword evidence="5 11" id="KW-0732">Signal</keyword>
<evidence type="ECO:0000256" key="5">
    <source>
        <dbReference type="ARBA" id="ARBA00022729"/>
    </source>
</evidence>
<organism evidence="14 15">
    <name type="scientific">Polycladomyces abyssicola</name>
    <dbReference type="NCBI Taxonomy" id="1125966"/>
    <lineage>
        <taxon>Bacteria</taxon>
        <taxon>Bacillati</taxon>
        <taxon>Bacillota</taxon>
        <taxon>Bacilli</taxon>
        <taxon>Bacillales</taxon>
        <taxon>Thermoactinomycetaceae</taxon>
        <taxon>Polycladomyces</taxon>
    </lineage>
</organism>
<dbReference type="Gene3D" id="3.50.30.30">
    <property type="match status" value="1"/>
</dbReference>
<dbReference type="InterPro" id="IPR050131">
    <property type="entry name" value="Peptidase_S8_subtilisin-like"/>
</dbReference>
<dbReference type="PANTHER" id="PTHR43806:SF65">
    <property type="entry name" value="SERINE PROTEASE APRX"/>
    <property type="match status" value="1"/>
</dbReference>
<keyword evidence="6 9" id="KW-0378">Hydrolase</keyword>
<dbReference type="CDD" id="cd07474">
    <property type="entry name" value="Peptidases_S8_subtilisin_Vpr-like"/>
    <property type="match status" value="1"/>
</dbReference>
<evidence type="ECO:0000256" key="3">
    <source>
        <dbReference type="ARBA" id="ARBA00022525"/>
    </source>
</evidence>
<feature type="signal peptide" evidence="11">
    <location>
        <begin position="1"/>
        <end position="28"/>
    </location>
</feature>
<feature type="active site" description="Charge relay system" evidence="8 9">
    <location>
        <position position="234"/>
    </location>
</feature>
<dbReference type="InterPro" id="IPR034213">
    <property type="entry name" value="S8_Vpr-like"/>
</dbReference>
<dbReference type="KEGG" id="pabs:JIR001_26750"/>
<evidence type="ECO:0000256" key="7">
    <source>
        <dbReference type="ARBA" id="ARBA00022825"/>
    </source>
</evidence>
<dbReference type="PROSITE" id="PS51892">
    <property type="entry name" value="SUBTILASE"/>
    <property type="match status" value="1"/>
</dbReference>
<accession>A0A8D5ZPC6</accession>
<dbReference type="InterPro" id="IPR000209">
    <property type="entry name" value="Peptidase_S8/S53_dom"/>
</dbReference>
<evidence type="ECO:0000256" key="10">
    <source>
        <dbReference type="RuleBase" id="RU003355"/>
    </source>
</evidence>